<dbReference type="AlphaFoldDB" id="A0A8H6E175"/>
<gene>
    <name evidence="1" type="ORF">ETB97_010487</name>
</gene>
<dbReference type="InterPro" id="IPR032675">
    <property type="entry name" value="LRR_dom_sf"/>
</dbReference>
<evidence type="ECO:0008006" key="3">
    <source>
        <dbReference type="Google" id="ProtNLM"/>
    </source>
</evidence>
<name>A0A8H6E175_PETAA</name>
<dbReference type="EMBL" id="SPNV01000566">
    <property type="protein sequence ID" value="KAF5854958.1"/>
    <property type="molecule type" value="Genomic_DNA"/>
</dbReference>
<accession>A0A8H6E175</accession>
<dbReference type="SUPFAM" id="SSF52047">
    <property type="entry name" value="RNI-like"/>
    <property type="match status" value="1"/>
</dbReference>
<organism evidence="1 2">
    <name type="scientific">Petromyces alliaceus</name>
    <name type="common">Aspergillus alliaceus</name>
    <dbReference type="NCBI Taxonomy" id="209559"/>
    <lineage>
        <taxon>Eukaryota</taxon>
        <taxon>Fungi</taxon>
        <taxon>Dikarya</taxon>
        <taxon>Ascomycota</taxon>
        <taxon>Pezizomycotina</taxon>
        <taxon>Eurotiomycetes</taxon>
        <taxon>Eurotiomycetidae</taxon>
        <taxon>Eurotiales</taxon>
        <taxon>Aspergillaceae</taxon>
        <taxon>Aspergillus</taxon>
        <taxon>Aspergillus subgen. Circumdati</taxon>
    </lineage>
</organism>
<keyword evidence="2" id="KW-1185">Reference proteome</keyword>
<dbReference type="GO" id="GO:0031146">
    <property type="term" value="P:SCF-dependent proteasomal ubiquitin-dependent protein catabolic process"/>
    <property type="evidence" value="ECO:0007669"/>
    <property type="project" value="TreeGrafter"/>
</dbReference>
<evidence type="ECO:0000313" key="1">
    <source>
        <dbReference type="EMBL" id="KAF5854958.1"/>
    </source>
</evidence>
<evidence type="ECO:0000313" key="2">
    <source>
        <dbReference type="Proteomes" id="UP000541154"/>
    </source>
</evidence>
<protein>
    <recommendedName>
        <fullName evidence="3">F-box domain-containing protein</fullName>
    </recommendedName>
</protein>
<dbReference type="Proteomes" id="UP000541154">
    <property type="component" value="Unassembled WGS sequence"/>
</dbReference>
<dbReference type="GO" id="GO:0019005">
    <property type="term" value="C:SCF ubiquitin ligase complex"/>
    <property type="evidence" value="ECO:0007669"/>
    <property type="project" value="TreeGrafter"/>
</dbReference>
<sequence>MSNPLVLPEIVGFVIDNVHLVPDLLSCACVNSIWSAAALKKLYKGSLNDMQFCTPDIGSLNCLFVASRKRFARYMGFVKHLLLSPKTPAIDDATHPNTRLACFEKCRAMRHRQYAELLLRPRGRGFASLTIPFEIIDQDWSLISDLLLTPTIEFLAIDNFYCEILEASSSYSQEIISPAEKFSNLKALTIYKSEATKTLTTFAEYLKVMICTQSNTAELLPYLQQQQHLKALALVVPRCDAPSGYVSATLAREKHKGPWPRLKALYLQEWDELWLEQLPKFEELEILRMRLPPRIPNISLNTIEEIAKCRQLRVIDLVFDELAGVEALLNIARGCPLLQKFRVMGLGFNVESEQAGNMLSDLLRALPLLEFLALGLNFQMDGTKLQDLARHCPRLTVLDLPRTQLSVSLALMTKTHSLPQLESMHFAGIYFENSRLMMQRDKIRKIVMEWHRIFPKLRGMPCPADVYSHCYIQGDLDTESQEDRGRASAGEEMSFSQAGLDFDDYDSDWIILRAKLWRALGYKRDPFIHDKIQYMWQTDLEIEIIGWPVVPLVAFSDPDPHSTTTN</sequence>
<proteinExistence type="predicted"/>
<comment type="caution">
    <text evidence="1">The sequence shown here is derived from an EMBL/GenBank/DDBJ whole genome shotgun (WGS) entry which is preliminary data.</text>
</comment>
<dbReference type="Gene3D" id="3.80.10.10">
    <property type="entry name" value="Ribonuclease Inhibitor"/>
    <property type="match status" value="1"/>
</dbReference>
<reference evidence="1 2" key="1">
    <citation type="submission" date="2019-04" db="EMBL/GenBank/DDBJ databases">
        <title>Aspergillus burnettii sp. nov., novel species from soil in southeast Queensland.</title>
        <authorList>
            <person name="Gilchrist C.L.M."/>
            <person name="Pitt J.I."/>
            <person name="Lange L."/>
            <person name="Lacey H.J."/>
            <person name="Vuong D."/>
            <person name="Midgley D.J."/>
            <person name="Greenfield P."/>
            <person name="Bradbury M."/>
            <person name="Lacey E."/>
            <person name="Busk P.K."/>
            <person name="Pilgaard B."/>
            <person name="Chooi Y.H."/>
            <person name="Piggott A.M."/>
        </authorList>
    </citation>
    <scope>NUCLEOTIDE SEQUENCE [LARGE SCALE GENOMIC DNA]</scope>
    <source>
        <strain evidence="1 2">FRR 5400</strain>
    </source>
</reference>
<dbReference type="PANTHER" id="PTHR13318">
    <property type="entry name" value="PARTNER OF PAIRED, ISOFORM B-RELATED"/>
    <property type="match status" value="1"/>
</dbReference>